<proteinExistence type="predicted"/>
<reference evidence="2 3" key="1">
    <citation type="journal article" date="2008" name="PLoS ONE">
        <title>Environmental adaptation: genomic analysis of the piezotolerant and psychrotolerant deep-sea iron reducing bacterium Shewanella piezotolerans WP3.</title>
        <authorList>
            <person name="Wang F."/>
            <person name="Wang J."/>
            <person name="Jian H."/>
            <person name="Zhang B."/>
            <person name="Li S."/>
            <person name="Wang F."/>
            <person name="Zeng X."/>
            <person name="Gao L."/>
            <person name="Bartlett D.H."/>
            <person name="Yu J."/>
            <person name="Hu S."/>
            <person name="Xiao X."/>
        </authorList>
    </citation>
    <scope>NUCLEOTIDE SEQUENCE [LARGE SCALE GENOMIC DNA]</scope>
    <source>
        <strain evidence="3">WP3 / JCM 13877</strain>
    </source>
</reference>
<dbReference type="eggNOG" id="ENOG5032SC5">
    <property type="taxonomic scope" value="Bacteria"/>
</dbReference>
<evidence type="ECO:0000313" key="2">
    <source>
        <dbReference type="EMBL" id="ACJ30538.1"/>
    </source>
</evidence>
<dbReference type="AlphaFoldDB" id="B8CQS2"/>
<keyword evidence="1" id="KW-0812">Transmembrane</keyword>
<dbReference type="STRING" id="225849.swp_3861"/>
<keyword evidence="3" id="KW-1185">Reference proteome</keyword>
<dbReference type="OrthoDB" id="6272562at2"/>
<feature type="transmembrane region" description="Helical" evidence="1">
    <location>
        <begin position="47"/>
        <end position="64"/>
    </location>
</feature>
<dbReference type="EMBL" id="CP000472">
    <property type="protein sequence ID" value="ACJ30538.1"/>
    <property type="molecule type" value="Genomic_DNA"/>
</dbReference>
<dbReference type="Proteomes" id="UP000000753">
    <property type="component" value="Chromosome"/>
</dbReference>
<name>B8CQS2_SHEPW</name>
<dbReference type="HOGENOM" id="CLU_1401602_0_0_6"/>
<evidence type="ECO:0000256" key="1">
    <source>
        <dbReference type="SAM" id="Phobius"/>
    </source>
</evidence>
<dbReference type="KEGG" id="swp:swp_3861"/>
<dbReference type="RefSeq" id="WP_020913880.1">
    <property type="nucleotide sequence ID" value="NC_011566.1"/>
</dbReference>
<organism evidence="2 3">
    <name type="scientific">Shewanella piezotolerans (strain WP3 / JCM 13877)</name>
    <dbReference type="NCBI Taxonomy" id="225849"/>
    <lineage>
        <taxon>Bacteria</taxon>
        <taxon>Pseudomonadati</taxon>
        <taxon>Pseudomonadota</taxon>
        <taxon>Gammaproteobacteria</taxon>
        <taxon>Alteromonadales</taxon>
        <taxon>Shewanellaceae</taxon>
        <taxon>Shewanella</taxon>
    </lineage>
</organism>
<keyword evidence="1" id="KW-1133">Transmembrane helix</keyword>
<accession>B8CQS2</accession>
<protein>
    <submittedName>
        <fullName evidence="2">Uncharacterized protein</fullName>
    </submittedName>
</protein>
<evidence type="ECO:0000313" key="3">
    <source>
        <dbReference type="Proteomes" id="UP000000753"/>
    </source>
</evidence>
<gene>
    <name evidence="2" type="ordered locus">swp_3861</name>
</gene>
<keyword evidence="1" id="KW-0472">Membrane</keyword>
<sequence length="176" mass="20397">MNHSQDKLQQLIANTPKTLTPERELWTDIEKQLDKPEYNQPNHWRRVAVASVVLLCTIVGTFIWNNTAIRPSYTAQTEASPLQITLAEIKLEHEQQVELLEQNQKVNWQSSELGLPLNKGIEQLRKAAEKIYQTLKKTPNDKELWQLWLWTQQREIELLQQGQNLPAADLNQGALI</sequence>